<dbReference type="PANTHER" id="PTHR34473">
    <property type="entry name" value="UPF0699 TRANSMEMBRANE PROTEIN YDBS"/>
    <property type="match status" value="1"/>
</dbReference>
<feature type="domain" description="YdbS-like PH" evidence="1">
    <location>
        <begin position="11"/>
        <end position="80"/>
    </location>
</feature>
<sequence length="115" mass="12423">MAPLLAVDAYRSLGHAVSGDYPIARSGTVRRATVALQRRGIIGWTVKASLFQRRARLVTIVVTTAAGSGAYRIIDVDESDGVAFIESALPHLFVPFLDQAPSLPDRPGLMPPIRR</sequence>
<protein>
    <submittedName>
        <fullName evidence="2">PH domain-containing protein</fullName>
    </submittedName>
</protein>
<gene>
    <name evidence="2" type="ORF">Q7514_01640</name>
</gene>
<evidence type="ECO:0000313" key="3">
    <source>
        <dbReference type="Proteomes" id="UP001336020"/>
    </source>
</evidence>
<dbReference type="Pfam" id="PF03703">
    <property type="entry name" value="bPH_2"/>
    <property type="match status" value="1"/>
</dbReference>
<keyword evidence="3" id="KW-1185">Reference proteome</keyword>
<dbReference type="InterPro" id="IPR005182">
    <property type="entry name" value="YdbS-like_PH"/>
</dbReference>
<dbReference type="RefSeq" id="WP_330131526.1">
    <property type="nucleotide sequence ID" value="NZ_JAUTXY010000001.1"/>
</dbReference>
<proteinExistence type="predicted"/>
<evidence type="ECO:0000313" key="2">
    <source>
        <dbReference type="EMBL" id="MEE2056230.1"/>
    </source>
</evidence>
<accession>A0ABU7L3V5</accession>
<organism evidence="2 3">
    <name type="scientific">Rhodococcus artemisiae</name>
    <dbReference type="NCBI Taxonomy" id="714159"/>
    <lineage>
        <taxon>Bacteria</taxon>
        <taxon>Bacillati</taxon>
        <taxon>Actinomycetota</taxon>
        <taxon>Actinomycetes</taxon>
        <taxon>Mycobacteriales</taxon>
        <taxon>Nocardiaceae</taxon>
        <taxon>Rhodococcus</taxon>
    </lineage>
</organism>
<reference evidence="2 3" key="1">
    <citation type="submission" date="2023-07" db="EMBL/GenBank/DDBJ databases">
        <authorList>
            <person name="Girao M."/>
            <person name="Carvalho M.F."/>
        </authorList>
    </citation>
    <scope>NUCLEOTIDE SEQUENCE [LARGE SCALE GENOMIC DNA]</scope>
    <source>
        <strain evidence="2 3">YIM65754</strain>
    </source>
</reference>
<evidence type="ECO:0000259" key="1">
    <source>
        <dbReference type="Pfam" id="PF03703"/>
    </source>
</evidence>
<dbReference type="PANTHER" id="PTHR34473:SF2">
    <property type="entry name" value="UPF0699 TRANSMEMBRANE PROTEIN YDBT"/>
    <property type="match status" value="1"/>
</dbReference>
<comment type="caution">
    <text evidence="2">The sequence shown here is derived from an EMBL/GenBank/DDBJ whole genome shotgun (WGS) entry which is preliminary data.</text>
</comment>
<dbReference type="EMBL" id="JAUTXY010000001">
    <property type="protein sequence ID" value="MEE2056230.1"/>
    <property type="molecule type" value="Genomic_DNA"/>
</dbReference>
<dbReference type="Proteomes" id="UP001336020">
    <property type="component" value="Unassembled WGS sequence"/>
</dbReference>
<name>A0ABU7L3V5_9NOCA</name>